<accession>A0AAW2L6K1</accession>
<evidence type="ECO:0000313" key="2">
    <source>
        <dbReference type="EMBL" id="KAL0313466.1"/>
    </source>
</evidence>
<gene>
    <name evidence="2" type="ORF">Sradi_5745900</name>
</gene>
<name>A0AAW2L6K1_SESRA</name>
<sequence length="325" mass="37643">MEDCFQLKDEIERSVRQGYFKEYILQQGTRSREYKAGERRTRSRSRSRDMFKNREREEEGDGRNKENAPVKGVINTIAGGPEGGDSRRLRKRYEKGAWEDRRKELIMCVETEDDITFTDIIFRDVSRRMGLEDANLSLVKTPVVGFAGSEVSSIGTIDLLVLMGEEPKRRTLMVRFSMVDTPFAYNVILGRPGLNLFRAVVSKYHQKMKFPTKNGIREVSCDQKEARKCYNLSLRKGEQEGRGKRKERDDVESDAKRFKTKRIEVEEQHKLVELVIGEPDKTTRIGSSNERNTRNFDGRIFEGKCIYVCMESFGFQRHKSGSDCS</sequence>
<proteinExistence type="predicted"/>
<comment type="caution">
    <text evidence="2">The sequence shown here is derived from an EMBL/GenBank/DDBJ whole genome shotgun (WGS) entry which is preliminary data.</text>
</comment>
<reference evidence="2" key="1">
    <citation type="submission" date="2020-06" db="EMBL/GenBank/DDBJ databases">
        <authorList>
            <person name="Li T."/>
            <person name="Hu X."/>
            <person name="Zhang T."/>
            <person name="Song X."/>
            <person name="Zhang H."/>
            <person name="Dai N."/>
            <person name="Sheng W."/>
            <person name="Hou X."/>
            <person name="Wei L."/>
        </authorList>
    </citation>
    <scope>NUCLEOTIDE SEQUENCE</scope>
    <source>
        <strain evidence="2">G02</strain>
        <tissue evidence="2">Leaf</tissue>
    </source>
</reference>
<dbReference type="PANTHER" id="PTHR33240">
    <property type="entry name" value="OS08G0508500 PROTEIN"/>
    <property type="match status" value="1"/>
</dbReference>
<evidence type="ECO:0000256" key="1">
    <source>
        <dbReference type="SAM" id="MobiDB-lite"/>
    </source>
</evidence>
<feature type="region of interest" description="Disordered" evidence="1">
    <location>
        <begin position="29"/>
        <end position="68"/>
    </location>
</feature>
<dbReference type="AlphaFoldDB" id="A0AAW2L6K1"/>
<reference evidence="2" key="2">
    <citation type="journal article" date="2024" name="Plant">
        <title>Genomic evolution and insights into agronomic trait innovations of Sesamum species.</title>
        <authorList>
            <person name="Miao H."/>
            <person name="Wang L."/>
            <person name="Qu L."/>
            <person name="Liu H."/>
            <person name="Sun Y."/>
            <person name="Le M."/>
            <person name="Wang Q."/>
            <person name="Wei S."/>
            <person name="Zheng Y."/>
            <person name="Lin W."/>
            <person name="Duan Y."/>
            <person name="Cao H."/>
            <person name="Xiong S."/>
            <person name="Wang X."/>
            <person name="Wei L."/>
            <person name="Li C."/>
            <person name="Ma Q."/>
            <person name="Ju M."/>
            <person name="Zhao R."/>
            <person name="Li G."/>
            <person name="Mu C."/>
            <person name="Tian Q."/>
            <person name="Mei H."/>
            <person name="Zhang T."/>
            <person name="Gao T."/>
            <person name="Zhang H."/>
        </authorList>
    </citation>
    <scope>NUCLEOTIDE SEQUENCE</scope>
    <source>
        <strain evidence="2">G02</strain>
    </source>
</reference>
<dbReference type="EMBL" id="JACGWJ010000026">
    <property type="protein sequence ID" value="KAL0313466.1"/>
    <property type="molecule type" value="Genomic_DNA"/>
</dbReference>
<dbReference type="PANTHER" id="PTHR33240:SF15">
    <property type="entry name" value="GAG-PRO-LIKE PROTEIN"/>
    <property type="match status" value="1"/>
</dbReference>
<organism evidence="2">
    <name type="scientific">Sesamum radiatum</name>
    <name type="common">Black benniseed</name>
    <dbReference type="NCBI Taxonomy" id="300843"/>
    <lineage>
        <taxon>Eukaryota</taxon>
        <taxon>Viridiplantae</taxon>
        <taxon>Streptophyta</taxon>
        <taxon>Embryophyta</taxon>
        <taxon>Tracheophyta</taxon>
        <taxon>Spermatophyta</taxon>
        <taxon>Magnoliopsida</taxon>
        <taxon>eudicotyledons</taxon>
        <taxon>Gunneridae</taxon>
        <taxon>Pentapetalae</taxon>
        <taxon>asterids</taxon>
        <taxon>lamiids</taxon>
        <taxon>Lamiales</taxon>
        <taxon>Pedaliaceae</taxon>
        <taxon>Sesamum</taxon>
    </lineage>
</organism>
<feature type="compositionally biased region" description="Basic and acidic residues" evidence="1">
    <location>
        <begin position="30"/>
        <end position="68"/>
    </location>
</feature>
<protein>
    <submittedName>
        <fullName evidence="2">Uncharacterized protein</fullName>
    </submittedName>
</protein>